<evidence type="ECO:0000313" key="3">
    <source>
        <dbReference type="Proteomes" id="UP001482620"/>
    </source>
</evidence>
<keyword evidence="3" id="KW-1185">Reference proteome</keyword>
<sequence length="74" mass="8212">SRATIVPCWILPLPSLQYDALFPLCHKLTGYIGGDPTKPRSKHIRLSSKSVGARRGCGHGHSRVWGRREGVNMM</sequence>
<feature type="region of interest" description="Disordered" evidence="1">
    <location>
        <begin position="39"/>
        <end position="60"/>
    </location>
</feature>
<reference evidence="2 3" key="1">
    <citation type="submission" date="2021-06" db="EMBL/GenBank/DDBJ databases">
        <authorList>
            <person name="Palmer J.M."/>
        </authorList>
    </citation>
    <scope>NUCLEOTIDE SEQUENCE [LARGE SCALE GENOMIC DNA]</scope>
    <source>
        <strain evidence="3">if_2019</strain>
        <tissue evidence="2">Muscle</tissue>
    </source>
</reference>
<protein>
    <submittedName>
        <fullName evidence="2">Uncharacterized protein</fullName>
    </submittedName>
</protein>
<dbReference type="Proteomes" id="UP001482620">
    <property type="component" value="Unassembled WGS sequence"/>
</dbReference>
<evidence type="ECO:0000256" key="1">
    <source>
        <dbReference type="SAM" id="MobiDB-lite"/>
    </source>
</evidence>
<evidence type="ECO:0000313" key="2">
    <source>
        <dbReference type="EMBL" id="MEQ2231665.1"/>
    </source>
</evidence>
<comment type="caution">
    <text evidence="2">The sequence shown here is derived from an EMBL/GenBank/DDBJ whole genome shotgun (WGS) entry which is preliminary data.</text>
</comment>
<organism evidence="2 3">
    <name type="scientific">Ilyodon furcidens</name>
    <name type="common">goldbreast splitfin</name>
    <dbReference type="NCBI Taxonomy" id="33524"/>
    <lineage>
        <taxon>Eukaryota</taxon>
        <taxon>Metazoa</taxon>
        <taxon>Chordata</taxon>
        <taxon>Craniata</taxon>
        <taxon>Vertebrata</taxon>
        <taxon>Euteleostomi</taxon>
        <taxon>Actinopterygii</taxon>
        <taxon>Neopterygii</taxon>
        <taxon>Teleostei</taxon>
        <taxon>Neoteleostei</taxon>
        <taxon>Acanthomorphata</taxon>
        <taxon>Ovalentaria</taxon>
        <taxon>Atherinomorphae</taxon>
        <taxon>Cyprinodontiformes</taxon>
        <taxon>Goodeidae</taxon>
        <taxon>Ilyodon</taxon>
    </lineage>
</organism>
<dbReference type="EMBL" id="JAHRIQ010034902">
    <property type="protein sequence ID" value="MEQ2231665.1"/>
    <property type="molecule type" value="Genomic_DNA"/>
</dbReference>
<gene>
    <name evidence="2" type="ORF">ILYODFUR_002976</name>
</gene>
<proteinExistence type="predicted"/>
<name>A0ABV0TGY8_9TELE</name>
<feature type="non-terminal residue" evidence="2">
    <location>
        <position position="1"/>
    </location>
</feature>
<accession>A0ABV0TGY8</accession>